<keyword evidence="1" id="KW-0812">Transmembrane</keyword>
<accession>A0ABY5GXG4</accession>
<keyword evidence="1" id="KW-0472">Membrane</keyword>
<keyword evidence="1" id="KW-1133">Transmembrane helix</keyword>
<keyword evidence="3" id="KW-1185">Reference proteome</keyword>
<dbReference type="Proteomes" id="UP001059950">
    <property type="component" value="Chromosome"/>
</dbReference>
<feature type="transmembrane region" description="Helical" evidence="1">
    <location>
        <begin position="6"/>
        <end position="27"/>
    </location>
</feature>
<proteinExistence type="predicted"/>
<organism evidence="2 3">
    <name type="scientific">Amphritea atlantica</name>
    <dbReference type="NCBI Taxonomy" id="355243"/>
    <lineage>
        <taxon>Bacteria</taxon>
        <taxon>Pseudomonadati</taxon>
        <taxon>Pseudomonadota</taxon>
        <taxon>Gammaproteobacteria</taxon>
        <taxon>Oceanospirillales</taxon>
        <taxon>Oceanospirillaceae</taxon>
        <taxon>Amphritea</taxon>
    </lineage>
</organism>
<sequence length="158" mass="18319">MLETIIAAVLSSGTCLAIVIFLSKSWVKERIKSSIQHEYKKQFELFSRELDQKEKVQMVAELFSEYLRTPYGEAITREQRNRLNYLSFQSSLWLPKDIATEISKRLQNKNDAKSVFEIILMAREALIGCSELELEHVTFWGHDKETKGDPVLHVPEQS</sequence>
<dbReference type="EMBL" id="CP073344">
    <property type="protein sequence ID" value="UTW04707.1"/>
    <property type="molecule type" value="Genomic_DNA"/>
</dbReference>
<evidence type="ECO:0000256" key="1">
    <source>
        <dbReference type="SAM" id="Phobius"/>
    </source>
</evidence>
<evidence type="ECO:0000313" key="3">
    <source>
        <dbReference type="Proteomes" id="UP001059950"/>
    </source>
</evidence>
<protein>
    <submittedName>
        <fullName evidence="2">Uncharacterized protein</fullName>
    </submittedName>
</protein>
<evidence type="ECO:0000313" key="2">
    <source>
        <dbReference type="EMBL" id="UTW04707.1"/>
    </source>
</evidence>
<name>A0ABY5GXG4_9GAMM</name>
<reference evidence="2" key="1">
    <citation type="submission" date="2021-04" db="EMBL/GenBank/DDBJ databases">
        <title>Oceanospirillales bacteria with DddD are important DMSP degraders in coastal seawater.</title>
        <authorList>
            <person name="Liu J."/>
        </authorList>
    </citation>
    <scope>NUCLEOTIDE SEQUENCE</scope>
    <source>
        <strain evidence="2">GY6</strain>
    </source>
</reference>
<gene>
    <name evidence="2" type="ORF">KDX31_06825</name>
</gene>